<dbReference type="Proteomes" id="UP000663836">
    <property type="component" value="Unassembled WGS sequence"/>
</dbReference>
<evidence type="ECO:0000259" key="1">
    <source>
        <dbReference type="PROSITE" id="PS50181"/>
    </source>
</evidence>
<accession>A0A818KDW2</accession>
<dbReference type="Gene3D" id="3.80.10.10">
    <property type="entry name" value="Ribonuclease Inhibitor"/>
    <property type="match status" value="1"/>
</dbReference>
<organism evidence="2 3">
    <name type="scientific">Rotaria sordida</name>
    <dbReference type="NCBI Taxonomy" id="392033"/>
    <lineage>
        <taxon>Eukaryota</taxon>
        <taxon>Metazoa</taxon>
        <taxon>Spiralia</taxon>
        <taxon>Gnathifera</taxon>
        <taxon>Rotifera</taxon>
        <taxon>Eurotatoria</taxon>
        <taxon>Bdelloidea</taxon>
        <taxon>Philodinida</taxon>
        <taxon>Philodinidae</taxon>
        <taxon>Rotaria</taxon>
    </lineage>
</organism>
<comment type="caution">
    <text evidence="2">The sequence shown here is derived from an EMBL/GenBank/DDBJ whole genome shotgun (WGS) entry which is preliminary data.</text>
</comment>
<dbReference type="InterPro" id="IPR032675">
    <property type="entry name" value="LRR_dom_sf"/>
</dbReference>
<evidence type="ECO:0000313" key="3">
    <source>
        <dbReference type="Proteomes" id="UP000663836"/>
    </source>
</evidence>
<sequence>MDTSNNNHLNMLMLPDEILLTIFNELNMIDVLYSLVDVNERFDHLILNSFYIRNLNMGDSILRDLLTQQITNLTIDIENTPPLEECTIPSDIFALVLSLCKRLTNLNFCQLYHDRSLSICICYDATLTRYMSSTLATLKISVLGFVFISNPLSTI</sequence>
<proteinExistence type="predicted"/>
<feature type="domain" description="F-box" evidence="1">
    <location>
        <begin position="8"/>
        <end position="55"/>
    </location>
</feature>
<reference evidence="2" key="1">
    <citation type="submission" date="2021-02" db="EMBL/GenBank/DDBJ databases">
        <authorList>
            <person name="Nowell W R."/>
        </authorList>
    </citation>
    <scope>NUCLEOTIDE SEQUENCE</scope>
</reference>
<dbReference type="InterPro" id="IPR001810">
    <property type="entry name" value="F-box_dom"/>
</dbReference>
<dbReference type="PROSITE" id="PS50181">
    <property type="entry name" value="FBOX"/>
    <property type="match status" value="1"/>
</dbReference>
<dbReference type="AlphaFoldDB" id="A0A818KDW2"/>
<dbReference type="EMBL" id="CAJOBD010000061">
    <property type="protein sequence ID" value="CAF3558500.1"/>
    <property type="molecule type" value="Genomic_DNA"/>
</dbReference>
<name>A0A818KDW2_9BILA</name>
<evidence type="ECO:0000313" key="2">
    <source>
        <dbReference type="EMBL" id="CAF3558500.1"/>
    </source>
</evidence>
<protein>
    <recommendedName>
        <fullName evidence="1">F-box domain-containing protein</fullName>
    </recommendedName>
</protein>
<gene>
    <name evidence="2" type="ORF">JBS370_LOCUS1715</name>
</gene>